<evidence type="ECO:0000259" key="8">
    <source>
        <dbReference type="PROSITE" id="PS51194"/>
    </source>
</evidence>
<dbReference type="GO" id="GO:0005737">
    <property type="term" value="C:cytoplasm"/>
    <property type="evidence" value="ECO:0007669"/>
    <property type="project" value="TreeGrafter"/>
</dbReference>
<evidence type="ECO:0000256" key="3">
    <source>
        <dbReference type="ARBA" id="ARBA00022840"/>
    </source>
</evidence>
<protein>
    <recommendedName>
        <fullName evidence="5">DNA 3'-5' helicase</fullName>
        <ecNumber evidence="5">5.6.2.4</ecNumber>
    </recommendedName>
</protein>
<keyword evidence="10" id="KW-1185">Reference proteome</keyword>
<sequence length="492" mass="56134">MSTPTNFGKPAYEWQIDVAEAIVLGLNSILIAGTSHGKTIPYILALQHDRTKTKTLLVISPLKVLQEDQAARFEKVGIRAAAVNGDTWRNKPLQEVNLILHFKKRPEMLFKHEELCQFAREHKIFRNALTGVIDEAHCISQWSGDFRPLYGVLEKVHLWLPPGTPLLPASATLHRAALADIALKLLIDTDESFMLNLGNDWSNICTSVHELRNAADYEALLPHVNMQASSPDELTKTIVFMNFVRPSQKVCRLLRKQLPPELHDTVDFLLMVTKNKRRVMREFRDGKIRILITTEAAGMGANIPDIKVGIQFGVPTSLAVLKQRLGRIGQDPSIRAKAIVLIEQSTFKEIKKRKNTCKKKKGADTNDTSVDPSVRAWILMHKCERDLSDEYFDNPTNRKLLSRLAGFIHVTMEDVLQMELLWALALEHGRDVLDLLKIVDDDHKRSKKEAKEEKRRETVRKREEKKRRVDKENQSIATVPKVRLLFSFSYQV</sequence>
<dbReference type="InterPro" id="IPR001650">
    <property type="entry name" value="Helicase_C-like"/>
</dbReference>
<dbReference type="Pfam" id="PF00271">
    <property type="entry name" value="Helicase_C"/>
    <property type="match status" value="1"/>
</dbReference>
<dbReference type="InterPro" id="IPR027417">
    <property type="entry name" value="P-loop_NTPase"/>
</dbReference>
<dbReference type="GO" id="GO:0005634">
    <property type="term" value="C:nucleus"/>
    <property type="evidence" value="ECO:0007669"/>
    <property type="project" value="TreeGrafter"/>
</dbReference>
<keyword evidence="2" id="KW-0547">Nucleotide-binding</keyword>
<dbReference type="Proteomes" id="UP000297245">
    <property type="component" value="Unassembled WGS sequence"/>
</dbReference>
<comment type="catalytic activity">
    <reaction evidence="4">
        <text>Couples ATP hydrolysis with the unwinding of duplex DNA by translocating in the 3'-5' direction.</text>
        <dbReference type="EC" id="5.6.2.4"/>
    </reaction>
</comment>
<keyword evidence="3" id="KW-0067">ATP-binding</keyword>
<dbReference type="OrthoDB" id="5409596at2759"/>
<dbReference type="GO" id="GO:0000724">
    <property type="term" value="P:double-strand break repair via homologous recombination"/>
    <property type="evidence" value="ECO:0007669"/>
    <property type="project" value="TreeGrafter"/>
</dbReference>
<keyword evidence="9" id="KW-0378">Hydrolase</keyword>
<evidence type="ECO:0000256" key="4">
    <source>
        <dbReference type="ARBA" id="ARBA00034617"/>
    </source>
</evidence>
<dbReference type="PANTHER" id="PTHR13710">
    <property type="entry name" value="DNA HELICASE RECQ FAMILY MEMBER"/>
    <property type="match status" value="1"/>
</dbReference>
<accession>A0A4S8MK98</accession>
<evidence type="ECO:0000256" key="6">
    <source>
        <dbReference type="SAM" id="MobiDB-lite"/>
    </source>
</evidence>
<evidence type="ECO:0000313" key="9">
    <source>
        <dbReference type="EMBL" id="THV03253.1"/>
    </source>
</evidence>
<comment type="similarity">
    <text evidence="1">Belongs to the helicase family. RecQ subfamily.</text>
</comment>
<dbReference type="GO" id="GO:0043138">
    <property type="term" value="F:3'-5' DNA helicase activity"/>
    <property type="evidence" value="ECO:0007669"/>
    <property type="project" value="UniProtKB-EC"/>
</dbReference>
<dbReference type="InterPro" id="IPR014001">
    <property type="entry name" value="Helicase_ATP-bd"/>
</dbReference>
<feature type="region of interest" description="Disordered" evidence="6">
    <location>
        <begin position="446"/>
        <end position="472"/>
    </location>
</feature>
<dbReference type="GO" id="GO:0005694">
    <property type="term" value="C:chromosome"/>
    <property type="evidence" value="ECO:0007669"/>
    <property type="project" value="TreeGrafter"/>
</dbReference>
<dbReference type="PANTHER" id="PTHR13710:SF120">
    <property type="entry name" value="BIFUNCTIONAL 3'-5' EXONUCLEASE_ATP-DEPENDENT HELICASE WRN"/>
    <property type="match status" value="1"/>
</dbReference>
<feature type="domain" description="Helicase C-terminal" evidence="8">
    <location>
        <begin position="216"/>
        <end position="371"/>
    </location>
</feature>
<reference evidence="9 10" key="1">
    <citation type="journal article" date="2019" name="Nat. Ecol. Evol.">
        <title>Megaphylogeny resolves global patterns of mushroom evolution.</title>
        <authorList>
            <person name="Varga T."/>
            <person name="Krizsan K."/>
            <person name="Foldi C."/>
            <person name="Dima B."/>
            <person name="Sanchez-Garcia M."/>
            <person name="Sanchez-Ramirez S."/>
            <person name="Szollosi G.J."/>
            <person name="Szarkandi J.G."/>
            <person name="Papp V."/>
            <person name="Albert L."/>
            <person name="Andreopoulos W."/>
            <person name="Angelini C."/>
            <person name="Antonin V."/>
            <person name="Barry K.W."/>
            <person name="Bougher N.L."/>
            <person name="Buchanan P."/>
            <person name="Buyck B."/>
            <person name="Bense V."/>
            <person name="Catcheside P."/>
            <person name="Chovatia M."/>
            <person name="Cooper J."/>
            <person name="Damon W."/>
            <person name="Desjardin D."/>
            <person name="Finy P."/>
            <person name="Geml J."/>
            <person name="Haridas S."/>
            <person name="Hughes K."/>
            <person name="Justo A."/>
            <person name="Karasinski D."/>
            <person name="Kautmanova I."/>
            <person name="Kiss B."/>
            <person name="Kocsube S."/>
            <person name="Kotiranta H."/>
            <person name="LaButti K.M."/>
            <person name="Lechner B.E."/>
            <person name="Liimatainen K."/>
            <person name="Lipzen A."/>
            <person name="Lukacs Z."/>
            <person name="Mihaltcheva S."/>
            <person name="Morgado L.N."/>
            <person name="Niskanen T."/>
            <person name="Noordeloos M.E."/>
            <person name="Ohm R.A."/>
            <person name="Ortiz-Santana B."/>
            <person name="Ovrebo C."/>
            <person name="Racz N."/>
            <person name="Riley R."/>
            <person name="Savchenko A."/>
            <person name="Shiryaev A."/>
            <person name="Soop K."/>
            <person name="Spirin V."/>
            <person name="Szebenyi C."/>
            <person name="Tomsovsky M."/>
            <person name="Tulloss R.E."/>
            <person name="Uehling J."/>
            <person name="Grigoriev I.V."/>
            <person name="Vagvolgyi C."/>
            <person name="Papp T."/>
            <person name="Martin F.M."/>
            <person name="Miettinen O."/>
            <person name="Hibbett D.S."/>
            <person name="Nagy L.G."/>
        </authorList>
    </citation>
    <scope>NUCLEOTIDE SEQUENCE [LARGE SCALE GENOMIC DNA]</scope>
    <source>
        <strain evidence="9 10">CBS 962.96</strain>
    </source>
</reference>
<dbReference type="PROSITE" id="PS51194">
    <property type="entry name" value="HELICASE_CTER"/>
    <property type="match status" value="1"/>
</dbReference>
<dbReference type="EMBL" id="ML179069">
    <property type="protein sequence ID" value="THV03253.1"/>
    <property type="molecule type" value="Genomic_DNA"/>
</dbReference>
<dbReference type="GO" id="GO:0005524">
    <property type="term" value="F:ATP binding"/>
    <property type="evidence" value="ECO:0007669"/>
    <property type="project" value="UniProtKB-KW"/>
</dbReference>
<dbReference type="GO" id="GO:0016787">
    <property type="term" value="F:hydrolase activity"/>
    <property type="evidence" value="ECO:0007669"/>
    <property type="project" value="UniProtKB-KW"/>
</dbReference>
<dbReference type="GO" id="GO:0003676">
    <property type="term" value="F:nucleic acid binding"/>
    <property type="evidence" value="ECO:0007669"/>
    <property type="project" value="InterPro"/>
</dbReference>
<evidence type="ECO:0000256" key="5">
    <source>
        <dbReference type="ARBA" id="ARBA00034808"/>
    </source>
</evidence>
<dbReference type="AlphaFoldDB" id="A0A4S8MK98"/>
<dbReference type="EC" id="5.6.2.4" evidence="5"/>
<dbReference type="Gene3D" id="3.40.50.300">
    <property type="entry name" value="P-loop containing nucleotide triphosphate hydrolases"/>
    <property type="match status" value="2"/>
</dbReference>
<evidence type="ECO:0000259" key="7">
    <source>
        <dbReference type="PROSITE" id="PS51192"/>
    </source>
</evidence>
<evidence type="ECO:0000256" key="2">
    <source>
        <dbReference type="ARBA" id="ARBA00022741"/>
    </source>
</evidence>
<dbReference type="GO" id="GO:0009378">
    <property type="term" value="F:four-way junction helicase activity"/>
    <property type="evidence" value="ECO:0007669"/>
    <property type="project" value="TreeGrafter"/>
</dbReference>
<dbReference type="SMART" id="SM00490">
    <property type="entry name" value="HELICc"/>
    <property type="match status" value="1"/>
</dbReference>
<name>A0A4S8MK98_DENBC</name>
<dbReference type="PROSITE" id="PS51192">
    <property type="entry name" value="HELICASE_ATP_BIND_1"/>
    <property type="match status" value="1"/>
</dbReference>
<dbReference type="InterPro" id="IPR011545">
    <property type="entry name" value="DEAD/DEAH_box_helicase_dom"/>
</dbReference>
<dbReference type="SMART" id="SM00487">
    <property type="entry name" value="DEXDc"/>
    <property type="match status" value="1"/>
</dbReference>
<proteinExistence type="inferred from homology"/>
<organism evidence="9 10">
    <name type="scientific">Dendrothele bispora (strain CBS 962.96)</name>
    <dbReference type="NCBI Taxonomy" id="1314807"/>
    <lineage>
        <taxon>Eukaryota</taxon>
        <taxon>Fungi</taxon>
        <taxon>Dikarya</taxon>
        <taxon>Basidiomycota</taxon>
        <taxon>Agaricomycotina</taxon>
        <taxon>Agaricomycetes</taxon>
        <taxon>Agaricomycetidae</taxon>
        <taxon>Agaricales</taxon>
        <taxon>Agaricales incertae sedis</taxon>
        <taxon>Dendrothele</taxon>
    </lineage>
</organism>
<feature type="domain" description="Helicase ATP-binding" evidence="7">
    <location>
        <begin position="19"/>
        <end position="191"/>
    </location>
</feature>
<gene>
    <name evidence="9" type="ORF">K435DRAFT_817405</name>
</gene>
<dbReference type="SUPFAM" id="SSF52540">
    <property type="entry name" value="P-loop containing nucleoside triphosphate hydrolases"/>
    <property type="match status" value="1"/>
</dbReference>
<dbReference type="Pfam" id="PF00270">
    <property type="entry name" value="DEAD"/>
    <property type="match status" value="1"/>
</dbReference>
<evidence type="ECO:0000256" key="1">
    <source>
        <dbReference type="ARBA" id="ARBA00005446"/>
    </source>
</evidence>
<evidence type="ECO:0000313" key="10">
    <source>
        <dbReference type="Proteomes" id="UP000297245"/>
    </source>
</evidence>